<organism evidence="1">
    <name type="scientific">Cucumis melo</name>
    <name type="common">Muskmelon</name>
    <dbReference type="NCBI Taxonomy" id="3656"/>
    <lineage>
        <taxon>Eukaryota</taxon>
        <taxon>Viridiplantae</taxon>
        <taxon>Streptophyta</taxon>
        <taxon>Embryophyta</taxon>
        <taxon>Tracheophyta</taxon>
        <taxon>Spermatophyta</taxon>
        <taxon>Magnoliopsida</taxon>
        <taxon>eudicotyledons</taxon>
        <taxon>Gunneridae</taxon>
        <taxon>Pentapetalae</taxon>
        <taxon>rosids</taxon>
        <taxon>fabids</taxon>
        <taxon>Cucurbitales</taxon>
        <taxon>Cucurbitaceae</taxon>
        <taxon>Benincaseae</taxon>
        <taxon>Cucumis</taxon>
    </lineage>
</organism>
<evidence type="ECO:0000313" key="1">
    <source>
        <dbReference type="EnsemblPlants" id="MELO3C012580.2.1"/>
    </source>
</evidence>
<dbReference type="Gramene" id="MELO3C012580.2.1">
    <property type="protein sequence ID" value="MELO3C012580.2.1"/>
    <property type="gene ID" value="MELO3C012580.2"/>
</dbReference>
<protein>
    <submittedName>
        <fullName evidence="1">Uncharacterized protein</fullName>
    </submittedName>
</protein>
<sequence length="84" mass="9920">MTPNSNSILWVNPTTVNFGTRVVRESNPVRSMTGKRKERERERDPFANMVFAIKTLGDRFVRMERMKVEMAKEIEAMRMEIEIK</sequence>
<dbReference type="EnsemblPlants" id="MELO3C012580.2.1">
    <property type="protein sequence ID" value="MELO3C012580.2.1"/>
    <property type="gene ID" value="MELO3C012580.2"/>
</dbReference>
<name>A0A9I9D3Q9_CUCME</name>
<accession>A0A9I9D3Q9</accession>
<proteinExistence type="predicted"/>
<reference evidence="1" key="1">
    <citation type="submission" date="2023-03" db="UniProtKB">
        <authorList>
            <consortium name="EnsemblPlants"/>
        </authorList>
    </citation>
    <scope>IDENTIFICATION</scope>
</reference>
<dbReference type="AlphaFoldDB" id="A0A9I9D3Q9"/>